<keyword evidence="4 5" id="KW-0472">Membrane</keyword>
<dbReference type="PIRSF" id="PIRSF006648">
    <property type="entry name" value="DrrB"/>
    <property type="match status" value="1"/>
</dbReference>
<proteinExistence type="predicted"/>
<organism evidence="7 8">
    <name type="scientific">Priestia taiwanensis</name>
    <dbReference type="NCBI Taxonomy" id="1347902"/>
    <lineage>
        <taxon>Bacteria</taxon>
        <taxon>Bacillati</taxon>
        <taxon>Bacillota</taxon>
        <taxon>Bacilli</taxon>
        <taxon>Bacillales</taxon>
        <taxon>Bacillaceae</taxon>
        <taxon>Priestia</taxon>
    </lineage>
</organism>
<dbReference type="InterPro" id="IPR000412">
    <property type="entry name" value="ABC_2_transport"/>
</dbReference>
<protein>
    <submittedName>
        <fullName evidence="7">Transport permease YvfS</fullName>
    </submittedName>
</protein>
<feature type="transmembrane region" description="Helical" evidence="5">
    <location>
        <begin position="20"/>
        <end position="36"/>
    </location>
</feature>
<evidence type="ECO:0000256" key="2">
    <source>
        <dbReference type="ARBA" id="ARBA00022692"/>
    </source>
</evidence>
<sequence>MKAFMMQCQMEVKRTLRNKIFVGASILMPIMFYYIFTNVVNTKVPDQDAWQAEYLMSMTVFSVISSSIFALGLRLVQENAAGWAQLIRITPLSSTAYFGSKIAAQLVINCFTIIAIFLAGYFINGVELSAYEWIMSGTWILLGSIPFLALGTLIGTFKRIDTAAAIGNVLQLGLAILGGLWMPFYVLPDMMQNIGQWLPSYQYGTGAWGIIKGNTPTIESVGILLGYLVLFMALSIYIRRRQEAV</sequence>
<name>A0A917ERN0_9BACI</name>
<evidence type="ECO:0000256" key="1">
    <source>
        <dbReference type="ARBA" id="ARBA00004141"/>
    </source>
</evidence>
<dbReference type="AlphaFoldDB" id="A0A917ERN0"/>
<reference evidence="7" key="1">
    <citation type="journal article" date="2014" name="Int. J. Syst. Evol. Microbiol.">
        <title>Complete genome sequence of Corynebacterium casei LMG S-19264T (=DSM 44701T), isolated from a smear-ripened cheese.</title>
        <authorList>
            <consortium name="US DOE Joint Genome Institute (JGI-PGF)"/>
            <person name="Walter F."/>
            <person name="Albersmeier A."/>
            <person name="Kalinowski J."/>
            <person name="Ruckert C."/>
        </authorList>
    </citation>
    <scope>NUCLEOTIDE SEQUENCE</scope>
    <source>
        <strain evidence="7">CGMCC 1.12698</strain>
    </source>
</reference>
<dbReference type="PANTHER" id="PTHR43229:SF2">
    <property type="entry name" value="NODULATION PROTEIN J"/>
    <property type="match status" value="1"/>
</dbReference>
<feature type="transmembrane region" description="Helical" evidence="5">
    <location>
        <begin position="97"/>
        <end position="121"/>
    </location>
</feature>
<dbReference type="EMBL" id="BMFK01000005">
    <property type="protein sequence ID" value="GGE82239.1"/>
    <property type="molecule type" value="Genomic_DNA"/>
</dbReference>
<keyword evidence="3 5" id="KW-1133">Transmembrane helix</keyword>
<evidence type="ECO:0000313" key="7">
    <source>
        <dbReference type="EMBL" id="GGE82239.1"/>
    </source>
</evidence>
<reference evidence="7" key="2">
    <citation type="submission" date="2020-09" db="EMBL/GenBank/DDBJ databases">
        <authorList>
            <person name="Sun Q."/>
            <person name="Zhou Y."/>
        </authorList>
    </citation>
    <scope>NUCLEOTIDE SEQUENCE</scope>
    <source>
        <strain evidence="7">CGMCC 1.12698</strain>
    </source>
</reference>
<dbReference type="InterPro" id="IPR051784">
    <property type="entry name" value="Nod_factor_ABC_transporter"/>
</dbReference>
<gene>
    <name evidence="7" type="primary">yvfS</name>
    <name evidence="7" type="ORF">GCM10007140_34860</name>
</gene>
<evidence type="ECO:0000259" key="6">
    <source>
        <dbReference type="Pfam" id="PF12698"/>
    </source>
</evidence>
<dbReference type="GO" id="GO:0043190">
    <property type="term" value="C:ATP-binding cassette (ABC) transporter complex"/>
    <property type="evidence" value="ECO:0007669"/>
    <property type="project" value="InterPro"/>
</dbReference>
<comment type="caution">
    <text evidence="7">The sequence shown here is derived from an EMBL/GenBank/DDBJ whole genome shotgun (WGS) entry which is preliminary data.</text>
</comment>
<dbReference type="Proteomes" id="UP000605259">
    <property type="component" value="Unassembled WGS sequence"/>
</dbReference>
<accession>A0A917ERN0</accession>
<evidence type="ECO:0000256" key="3">
    <source>
        <dbReference type="ARBA" id="ARBA00022989"/>
    </source>
</evidence>
<evidence type="ECO:0000313" key="8">
    <source>
        <dbReference type="Proteomes" id="UP000605259"/>
    </source>
</evidence>
<keyword evidence="2 5" id="KW-0812">Transmembrane</keyword>
<dbReference type="RefSeq" id="WP_188389894.1">
    <property type="nucleotide sequence ID" value="NZ_BMFK01000005.1"/>
</dbReference>
<dbReference type="GO" id="GO:0140359">
    <property type="term" value="F:ABC-type transporter activity"/>
    <property type="evidence" value="ECO:0007669"/>
    <property type="project" value="InterPro"/>
</dbReference>
<feature type="transmembrane region" description="Helical" evidence="5">
    <location>
        <begin position="221"/>
        <end position="238"/>
    </location>
</feature>
<feature type="transmembrane region" description="Helical" evidence="5">
    <location>
        <begin position="56"/>
        <end position="76"/>
    </location>
</feature>
<dbReference type="PANTHER" id="PTHR43229">
    <property type="entry name" value="NODULATION PROTEIN J"/>
    <property type="match status" value="1"/>
</dbReference>
<feature type="transmembrane region" description="Helical" evidence="5">
    <location>
        <begin position="169"/>
        <end position="187"/>
    </location>
</feature>
<feature type="domain" description="ABC-2 type transporter transmembrane" evidence="6">
    <location>
        <begin position="39"/>
        <end position="237"/>
    </location>
</feature>
<feature type="transmembrane region" description="Helical" evidence="5">
    <location>
        <begin position="133"/>
        <end position="157"/>
    </location>
</feature>
<keyword evidence="8" id="KW-1185">Reference proteome</keyword>
<dbReference type="InterPro" id="IPR013525">
    <property type="entry name" value="ABC2_TM"/>
</dbReference>
<dbReference type="Pfam" id="PF12698">
    <property type="entry name" value="ABC2_membrane_3"/>
    <property type="match status" value="1"/>
</dbReference>
<evidence type="ECO:0000256" key="4">
    <source>
        <dbReference type="ARBA" id="ARBA00023136"/>
    </source>
</evidence>
<evidence type="ECO:0000256" key="5">
    <source>
        <dbReference type="SAM" id="Phobius"/>
    </source>
</evidence>
<comment type="subcellular location">
    <subcellularLocation>
        <location evidence="1">Membrane</location>
        <topology evidence="1">Multi-pass membrane protein</topology>
    </subcellularLocation>
</comment>